<dbReference type="EMBL" id="JACVVK020000347">
    <property type="protein sequence ID" value="KAK7477552.1"/>
    <property type="molecule type" value="Genomic_DNA"/>
</dbReference>
<dbReference type="InterPro" id="IPR017452">
    <property type="entry name" value="GPCR_Rhodpsn_7TM"/>
</dbReference>
<feature type="region of interest" description="Disordered" evidence="10">
    <location>
        <begin position="1"/>
        <end position="99"/>
    </location>
</feature>
<sequence>MAARPGRQPSSGGKGTYIGNLPPTVPTPSPSPNTRPNVAPSMPSGASPTGPGRYNASLFPGMYPGGGSGESGGVGGSPNGYGTGPDLGGLPYYPRDPSGAAGSNLNPSAVAGAAASGQNLSATASTLFAHTADAFVNNNNDSVTLPTFDFSLCDENDTFCEFNLSLSNSTDEMMPDTKYWTILLIIFPVFTVFGNILVVLSVVREKSLKTVTNYFICSLAVADIMVAVVVMPFAVYVEVVVCGGIAGVSVVVVVVVCGGIAGVSVVVVVVVVCGGIAGVSVVV</sequence>
<evidence type="ECO:0000256" key="11">
    <source>
        <dbReference type="SAM" id="Phobius"/>
    </source>
</evidence>
<feature type="transmembrane region" description="Helical" evidence="11">
    <location>
        <begin position="179"/>
        <end position="203"/>
    </location>
</feature>
<dbReference type="PANTHER" id="PTHR24248">
    <property type="entry name" value="ADRENERGIC RECEPTOR-RELATED G-PROTEIN COUPLED RECEPTOR"/>
    <property type="match status" value="1"/>
</dbReference>
<keyword evidence="8" id="KW-0675">Receptor</keyword>
<dbReference type="PROSITE" id="PS50262">
    <property type="entry name" value="G_PROTEIN_RECEP_F1_2"/>
    <property type="match status" value="1"/>
</dbReference>
<feature type="transmembrane region" description="Helical" evidence="11">
    <location>
        <begin position="215"/>
        <end position="237"/>
    </location>
</feature>
<keyword evidence="7" id="KW-1015">Disulfide bond</keyword>
<accession>A0ABD0JRP8</accession>
<evidence type="ECO:0000313" key="14">
    <source>
        <dbReference type="Proteomes" id="UP001519460"/>
    </source>
</evidence>
<keyword evidence="9" id="KW-0807">Transducer</keyword>
<evidence type="ECO:0000259" key="12">
    <source>
        <dbReference type="PROSITE" id="PS50262"/>
    </source>
</evidence>
<evidence type="ECO:0000313" key="13">
    <source>
        <dbReference type="EMBL" id="KAK7477552.1"/>
    </source>
</evidence>
<dbReference type="GO" id="GO:0005886">
    <property type="term" value="C:plasma membrane"/>
    <property type="evidence" value="ECO:0007669"/>
    <property type="project" value="UniProtKB-SubCell"/>
</dbReference>
<comment type="caution">
    <text evidence="13">The sequence shown here is derived from an EMBL/GenBank/DDBJ whole genome shotgun (WGS) entry which is preliminary data.</text>
</comment>
<dbReference type="SUPFAM" id="SSF81321">
    <property type="entry name" value="Family A G protein-coupled receptor-like"/>
    <property type="match status" value="1"/>
</dbReference>
<keyword evidence="3 11" id="KW-0812">Transmembrane</keyword>
<evidence type="ECO:0000256" key="1">
    <source>
        <dbReference type="ARBA" id="ARBA00004651"/>
    </source>
</evidence>
<dbReference type="PRINTS" id="PR00237">
    <property type="entry name" value="GPCRRHODOPSN"/>
</dbReference>
<evidence type="ECO:0000256" key="5">
    <source>
        <dbReference type="ARBA" id="ARBA00023040"/>
    </source>
</evidence>
<protein>
    <recommendedName>
        <fullName evidence="12">G-protein coupled receptors family 1 profile domain-containing protein</fullName>
    </recommendedName>
</protein>
<keyword evidence="2" id="KW-1003">Cell membrane</keyword>
<evidence type="ECO:0000256" key="10">
    <source>
        <dbReference type="SAM" id="MobiDB-lite"/>
    </source>
</evidence>
<evidence type="ECO:0000256" key="7">
    <source>
        <dbReference type="ARBA" id="ARBA00023157"/>
    </source>
</evidence>
<dbReference type="InterPro" id="IPR000276">
    <property type="entry name" value="GPCR_Rhodpsn"/>
</dbReference>
<dbReference type="Pfam" id="PF00001">
    <property type="entry name" value="7tm_1"/>
    <property type="match status" value="1"/>
</dbReference>
<name>A0ABD0JRP8_9CAEN</name>
<evidence type="ECO:0000256" key="9">
    <source>
        <dbReference type="ARBA" id="ARBA00023224"/>
    </source>
</evidence>
<feature type="compositionally biased region" description="Pro residues" evidence="10">
    <location>
        <begin position="23"/>
        <end position="33"/>
    </location>
</feature>
<feature type="compositionally biased region" description="Gly residues" evidence="10">
    <location>
        <begin position="63"/>
        <end position="87"/>
    </location>
</feature>
<feature type="domain" description="G-protein coupled receptors family 1 profile" evidence="12">
    <location>
        <begin position="194"/>
        <end position="236"/>
    </location>
</feature>
<organism evidence="13 14">
    <name type="scientific">Batillaria attramentaria</name>
    <dbReference type="NCBI Taxonomy" id="370345"/>
    <lineage>
        <taxon>Eukaryota</taxon>
        <taxon>Metazoa</taxon>
        <taxon>Spiralia</taxon>
        <taxon>Lophotrochozoa</taxon>
        <taxon>Mollusca</taxon>
        <taxon>Gastropoda</taxon>
        <taxon>Caenogastropoda</taxon>
        <taxon>Sorbeoconcha</taxon>
        <taxon>Cerithioidea</taxon>
        <taxon>Batillariidae</taxon>
        <taxon>Batillaria</taxon>
    </lineage>
</organism>
<keyword evidence="4 11" id="KW-1133">Transmembrane helix</keyword>
<evidence type="ECO:0000256" key="6">
    <source>
        <dbReference type="ARBA" id="ARBA00023136"/>
    </source>
</evidence>
<keyword evidence="6 11" id="KW-0472">Membrane</keyword>
<proteinExistence type="predicted"/>
<dbReference type="PANTHER" id="PTHR24248:SF125">
    <property type="entry name" value="DOPAMINE D2-LIKE RECEPTOR"/>
    <property type="match status" value="1"/>
</dbReference>
<dbReference type="Proteomes" id="UP001519460">
    <property type="component" value="Unassembled WGS sequence"/>
</dbReference>
<dbReference type="AlphaFoldDB" id="A0ABD0JRP8"/>
<dbReference type="Gene3D" id="1.20.1070.10">
    <property type="entry name" value="Rhodopsin 7-helix transmembrane proteins"/>
    <property type="match status" value="1"/>
</dbReference>
<evidence type="ECO:0000256" key="8">
    <source>
        <dbReference type="ARBA" id="ARBA00023170"/>
    </source>
</evidence>
<dbReference type="GO" id="GO:0004930">
    <property type="term" value="F:G protein-coupled receptor activity"/>
    <property type="evidence" value="ECO:0007669"/>
    <property type="project" value="UniProtKB-KW"/>
</dbReference>
<evidence type="ECO:0000256" key="4">
    <source>
        <dbReference type="ARBA" id="ARBA00022989"/>
    </source>
</evidence>
<feature type="transmembrane region" description="Helical" evidence="11">
    <location>
        <begin position="249"/>
        <end position="282"/>
    </location>
</feature>
<keyword evidence="14" id="KW-1185">Reference proteome</keyword>
<feature type="non-terminal residue" evidence="13">
    <location>
        <position position="283"/>
    </location>
</feature>
<evidence type="ECO:0000256" key="2">
    <source>
        <dbReference type="ARBA" id="ARBA00022475"/>
    </source>
</evidence>
<evidence type="ECO:0000256" key="3">
    <source>
        <dbReference type="ARBA" id="ARBA00022692"/>
    </source>
</evidence>
<keyword evidence="5" id="KW-0297">G-protein coupled receptor</keyword>
<comment type="subcellular location">
    <subcellularLocation>
        <location evidence="1">Cell membrane</location>
        <topology evidence="1">Multi-pass membrane protein</topology>
    </subcellularLocation>
</comment>
<gene>
    <name evidence="13" type="ORF">BaRGS_00031237</name>
</gene>
<reference evidence="13 14" key="1">
    <citation type="journal article" date="2023" name="Sci. Data">
        <title>Genome assembly of the Korean intertidal mud-creeper Batillaria attramentaria.</title>
        <authorList>
            <person name="Patra A.K."/>
            <person name="Ho P.T."/>
            <person name="Jun S."/>
            <person name="Lee S.J."/>
            <person name="Kim Y."/>
            <person name="Won Y.J."/>
        </authorList>
    </citation>
    <scope>NUCLEOTIDE SEQUENCE [LARGE SCALE GENOMIC DNA]</scope>
    <source>
        <strain evidence="13">Wonlab-2016</strain>
    </source>
</reference>